<dbReference type="EMBL" id="SMJZ01000272">
    <property type="protein sequence ID" value="TDB97103.1"/>
    <property type="molecule type" value="Genomic_DNA"/>
</dbReference>
<feature type="signal peptide" evidence="2">
    <location>
        <begin position="1"/>
        <end position="18"/>
    </location>
</feature>
<dbReference type="RefSeq" id="WP_220449910.1">
    <property type="nucleotide sequence ID" value="NZ_SMJZ01000272.1"/>
</dbReference>
<evidence type="ECO:0000256" key="2">
    <source>
        <dbReference type="SAM" id="SignalP"/>
    </source>
</evidence>
<keyword evidence="4" id="KW-1185">Reference proteome</keyword>
<feature type="compositionally biased region" description="Polar residues" evidence="1">
    <location>
        <begin position="25"/>
        <end position="36"/>
    </location>
</feature>
<sequence>MKLSILGALLGTVALAGAGGAAISQTSATEPLSTGSPLGARVALTDGPSETPVPSESPTTGEYTAKTKVVKKRGVSYLDVSIAHEGPALFTVKQRVCRRASCKTTTADVPVVDGAAEATKKLGRGTYKKRGKPRVEVTPIPLPTVTERVTVTVTEPGPTVTFTCRPGDPPTETPPPTDVPTDTPPPTDAPTDTPPPDETAPP</sequence>
<feature type="chain" id="PRO_5038479100" evidence="2">
    <location>
        <begin position="19"/>
        <end position="202"/>
    </location>
</feature>
<feature type="compositionally biased region" description="Pro residues" evidence="1">
    <location>
        <begin position="167"/>
        <end position="202"/>
    </location>
</feature>
<feature type="region of interest" description="Disordered" evidence="1">
    <location>
        <begin position="157"/>
        <end position="202"/>
    </location>
</feature>
<reference evidence="3 4" key="1">
    <citation type="submission" date="2019-02" db="EMBL/GenBank/DDBJ databases">
        <title>Draft genome sequences of novel Actinobacteria.</title>
        <authorList>
            <person name="Sahin N."/>
            <person name="Ay H."/>
            <person name="Saygin H."/>
        </authorList>
    </citation>
    <scope>NUCLEOTIDE SEQUENCE [LARGE SCALE GENOMIC DNA]</scope>
    <source>
        <strain evidence="3 4">KC201</strain>
    </source>
</reference>
<dbReference type="Proteomes" id="UP000295157">
    <property type="component" value="Unassembled WGS sequence"/>
</dbReference>
<evidence type="ECO:0000256" key="1">
    <source>
        <dbReference type="SAM" id="MobiDB-lite"/>
    </source>
</evidence>
<accession>A0A4R4MPX8</accession>
<organism evidence="3 4">
    <name type="scientific">Nonomuraea longispora</name>
    <dbReference type="NCBI Taxonomy" id="1848320"/>
    <lineage>
        <taxon>Bacteria</taxon>
        <taxon>Bacillati</taxon>
        <taxon>Actinomycetota</taxon>
        <taxon>Actinomycetes</taxon>
        <taxon>Streptosporangiales</taxon>
        <taxon>Streptosporangiaceae</taxon>
        <taxon>Nonomuraea</taxon>
    </lineage>
</organism>
<dbReference type="AlphaFoldDB" id="A0A4R4MPX8"/>
<keyword evidence="2" id="KW-0732">Signal</keyword>
<gene>
    <name evidence="3" type="ORF">E1267_40165</name>
</gene>
<comment type="caution">
    <text evidence="3">The sequence shown here is derived from an EMBL/GenBank/DDBJ whole genome shotgun (WGS) entry which is preliminary data.</text>
</comment>
<proteinExistence type="predicted"/>
<feature type="region of interest" description="Disordered" evidence="1">
    <location>
        <begin position="25"/>
        <end position="61"/>
    </location>
</feature>
<evidence type="ECO:0000313" key="3">
    <source>
        <dbReference type="EMBL" id="TDB97103.1"/>
    </source>
</evidence>
<evidence type="ECO:0000313" key="4">
    <source>
        <dbReference type="Proteomes" id="UP000295157"/>
    </source>
</evidence>
<feature type="compositionally biased region" description="Low complexity" evidence="1">
    <location>
        <begin position="47"/>
        <end position="61"/>
    </location>
</feature>
<protein>
    <submittedName>
        <fullName evidence="3">Uncharacterized protein</fullName>
    </submittedName>
</protein>
<feature type="non-terminal residue" evidence="3">
    <location>
        <position position="202"/>
    </location>
</feature>
<name>A0A4R4MPX8_9ACTN</name>